<feature type="compositionally biased region" description="Basic residues" evidence="1">
    <location>
        <begin position="97"/>
        <end position="112"/>
    </location>
</feature>
<name>A0A8S4G6T1_PLUXY</name>
<reference evidence="2" key="1">
    <citation type="submission" date="2020-11" db="EMBL/GenBank/DDBJ databases">
        <authorList>
            <person name="Whiteford S."/>
        </authorList>
    </citation>
    <scope>NUCLEOTIDE SEQUENCE</scope>
</reference>
<dbReference type="EMBL" id="CAJHNJ030000137">
    <property type="protein sequence ID" value="CAG9136356.1"/>
    <property type="molecule type" value="Genomic_DNA"/>
</dbReference>
<feature type="compositionally biased region" description="Polar residues" evidence="1">
    <location>
        <begin position="83"/>
        <end position="92"/>
    </location>
</feature>
<protein>
    <submittedName>
        <fullName evidence="2">(diamondback moth) hypothetical protein</fullName>
    </submittedName>
</protein>
<feature type="compositionally biased region" description="Basic residues" evidence="1">
    <location>
        <begin position="159"/>
        <end position="169"/>
    </location>
</feature>
<accession>A0A8S4G6T1</accession>
<evidence type="ECO:0000256" key="1">
    <source>
        <dbReference type="SAM" id="MobiDB-lite"/>
    </source>
</evidence>
<feature type="compositionally biased region" description="Pro residues" evidence="1">
    <location>
        <begin position="68"/>
        <end position="81"/>
    </location>
</feature>
<dbReference type="Proteomes" id="UP000653454">
    <property type="component" value="Unassembled WGS sequence"/>
</dbReference>
<sequence>MSTATSEGNLIVTGKPSEIVIRADGALAIITEPPTPPPSPPTIHIPETEDTVATGIEIMADGTIYIRPTPPPPQTTPPPPTTSYSLESTVNNEVERRGKRKKKRGGKKKIRGPTRGLARLPRWVKILLLRGENVTSRYQTIHRTYPHSEAARAPARRGGAPHRRLRRIQGARGDPPINSRRTAARPPFVTSCSDE</sequence>
<gene>
    <name evidence="2" type="ORF">PLXY2_LOCUS14631</name>
</gene>
<evidence type="ECO:0000313" key="2">
    <source>
        <dbReference type="EMBL" id="CAG9136356.1"/>
    </source>
</evidence>
<dbReference type="AlphaFoldDB" id="A0A8S4G6T1"/>
<comment type="caution">
    <text evidence="2">The sequence shown here is derived from an EMBL/GenBank/DDBJ whole genome shotgun (WGS) entry which is preliminary data.</text>
</comment>
<organism evidence="2 3">
    <name type="scientific">Plutella xylostella</name>
    <name type="common">Diamondback moth</name>
    <name type="synonym">Plutella maculipennis</name>
    <dbReference type="NCBI Taxonomy" id="51655"/>
    <lineage>
        <taxon>Eukaryota</taxon>
        <taxon>Metazoa</taxon>
        <taxon>Ecdysozoa</taxon>
        <taxon>Arthropoda</taxon>
        <taxon>Hexapoda</taxon>
        <taxon>Insecta</taxon>
        <taxon>Pterygota</taxon>
        <taxon>Neoptera</taxon>
        <taxon>Endopterygota</taxon>
        <taxon>Lepidoptera</taxon>
        <taxon>Glossata</taxon>
        <taxon>Ditrysia</taxon>
        <taxon>Yponomeutoidea</taxon>
        <taxon>Plutellidae</taxon>
        <taxon>Plutella</taxon>
    </lineage>
</organism>
<feature type="region of interest" description="Disordered" evidence="1">
    <location>
        <begin position="147"/>
        <end position="195"/>
    </location>
</feature>
<keyword evidence="3" id="KW-1185">Reference proteome</keyword>
<feature type="region of interest" description="Disordered" evidence="1">
    <location>
        <begin position="66"/>
        <end position="114"/>
    </location>
</feature>
<evidence type="ECO:0000313" key="3">
    <source>
        <dbReference type="Proteomes" id="UP000653454"/>
    </source>
</evidence>
<proteinExistence type="predicted"/>